<gene>
    <name evidence="3" type="ORF">SAMN02745130_01601</name>
</gene>
<dbReference type="EMBL" id="FUYB01000005">
    <property type="protein sequence ID" value="SKA75932.1"/>
    <property type="molecule type" value="Genomic_DNA"/>
</dbReference>
<dbReference type="SUPFAM" id="SSF50952">
    <property type="entry name" value="Soluble quinoprotein glucose dehydrogenase"/>
    <property type="match status" value="1"/>
</dbReference>
<evidence type="ECO:0000313" key="3">
    <source>
        <dbReference type="EMBL" id="SKA75932.1"/>
    </source>
</evidence>
<feature type="domain" description="Glucose/Sorbosone dehydrogenase" evidence="2">
    <location>
        <begin position="37"/>
        <end position="363"/>
    </location>
</feature>
<protein>
    <submittedName>
        <fullName evidence="3">Glucose/arabinose dehydrogenase, beta-propeller fold</fullName>
    </submittedName>
</protein>
<feature type="signal peptide" evidence="1">
    <location>
        <begin position="1"/>
        <end position="25"/>
    </location>
</feature>
<accession>A0A1T4WF36</accession>
<reference evidence="3 4" key="1">
    <citation type="submission" date="2017-02" db="EMBL/GenBank/DDBJ databases">
        <authorList>
            <person name="Peterson S.W."/>
        </authorList>
    </citation>
    <scope>NUCLEOTIDE SEQUENCE [LARGE SCALE GENOMIC DNA]</scope>
    <source>
        <strain evidence="3 4">ATCC 49788</strain>
    </source>
</reference>
<dbReference type="PROSITE" id="PS51257">
    <property type="entry name" value="PROKAR_LIPOPROTEIN"/>
    <property type="match status" value="1"/>
</dbReference>
<dbReference type="RefSeq" id="WP_078922064.1">
    <property type="nucleotide sequence ID" value="NZ_FUYB01000005.1"/>
</dbReference>
<sequence>MKKYCLYLYLGCLCLILAGCEVRSASPVTATKLVGGLDHPWSMAFLPNEEILITERSGQLRSVQKGKLSAPIQGVPPVFAQGQGGLLGVAAHPNFSENRLIYLAYSGAGQGGASTELVQAQYQEGQLNNLQKLFVSLPKFKTSHHFGGRLLFDQQGYLYLTLGDRGQQDLAQDLSNSIGGVLRFNAEGSVPESNPFKNNPAALPELYTYGHRNVQGIALNPSNGQVWTHEHGPQGGDEINLLKAGANYGWPVITYGEQYGGGPIGQGKTQQAGMEQPLHYWTPSIAPSGMTFYNGDKYSGWNGSLFVGSLKFAKLVRLTLVGGKVAAEESLLENQIGRIRDVQQGPDGYLYLLNDEAQGGLYRLEPS</sequence>
<feature type="chain" id="PRO_5013182465" evidence="1">
    <location>
        <begin position="26"/>
        <end position="367"/>
    </location>
</feature>
<dbReference type="InterPro" id="IPR012938">
    <property type="entry name" value="Glc/Sorbosone_DH"/>
</dbReference>
<dbReference type="OrthoDB" id="9770043at2"/>
<evidence type="ECO:0000259" key="2">
    <source>
        <dbReference type="Pfam" id="PF07995"/>
    </source>
</evidence>
<evidence type="ECO:0000313" key="4">
    <source>
        <dbReference type="Proteomes" id="UP000190460"/>
    </source>
</evidence>
<keyword evidence="4" id="KW-1185">Reference proteome</keyword>
<dbReference type="STRING" id="92487.SAMN02745130_01601"/>
<evidence type="ECO:0000256" key="1">
    <source>
        <dbReference type="SAM" id="SignalP"/>
    </source>
</evidence>
<organism evidence="3 4">
    <name type="scientific">Thiothrix eikelboomii</name>
    <dbReference type="NCBI Taxonomy" id="92487"/>
    <lineage>
        <taxon>Bacteria</taxon>
        <taxon>Pseudomonadati</taxon>
        <taxon>Pseudomonadota</taxon>
        <taxon>Gammaproteobacteria</taxon>
        <taxon>Thiotrichales</taxon>
        <taxon>Thiotrichaceae</taxon>
        <taxon>Thiothrix</taxon>
    </lineage>
</organism>
<dbReference type="Gene3D" id="2.120.10.30">
    <property type="entry name" value="TolB, C-terminal domain"/>
    <property type="match status" value="1"/>
</dbReference>
<dbReference type="InterPro" id="IPR011042">
    <property type="entry name" value="6-blade_b-propeller_TolB-like"/>
</dbReference>
<dbReference type="PANTHER" id="PTHR19328">
    <property type="entry name" value="HEDGEHOG-INTERACTING PROTEIN"/>
    <property type="match status" value="1"/>
</dbReference>
<keyword evidence="1" id="KW-0732">Signal</keyword>
<dbReference type="Proteomes" id="UP000190460">
    <property type="component" value="Unassembled WGS sequence"/>
</dbReference>
<name>A0A1T4WF36_9GAMM</name>
<proteinExistence type="predicted"/>
<dbReference type="PANTHER" id="PTHR19328:SF75">
    <property type="entry name" value="ALDOSE SUGAR DEHYDROGENASE YLII"/>
    <property type="match status" value="1"/>
</dbReference>
<dbReference type="Pfam" id="PF07995">
    <property type="entry name" value="GSDH"/>
    <property type="match status" value="1"/>
</dbReference>
<dbReference type="AlphaFoldDB" id="A0A1T4WF36"/>
<dbReference type="InterPro" id="IPR011041">
    <property type="entry name" value="Quinoprot_gluc/sorb_DH_b-prop"/>
</dbReference>